<organism evidence="1 2">
    <name type="scientific">Calocera cornea HHB12733</name>
    <dbReference type="NCBI Taxonomy" id="1353952"/>
    <lineage>
        <taxon>Eukaryota</taxon>
        <taxon>Fungi</taxon>
        <taxon>Dikarya</taxon>
        <taxon>Basidiomycota</taxon>
        <taxon>Agaricomycotina</taxon>
        <taxon>Dacrymycetes</taxon>
        <taxon>Dacrymycetales</taxon>
        <taxon>Dacrymycetaceae</taxon>
        <taxon>Calocera</taxon>
    </lineage>
</organism>
<dbReference type="InParanoid" id="A0A165DWK6"/>
<keyword evidence="2" id="KW-1185">Reference proteome</keyword>
<dbReference type="EMBL" id="KV424031">
    <property type="protein sequence ID" value="KZT53688.1"/>
    <property type="molecule type" value="Genomic_DNA"/>
</dbReference>
<reference evidence="1 2" key="1">
    <citation type="journal article" date="2016" name="Mol. Biol. Evol.">
        <title>Comparative Genomics of Early-Diverging Mushroom-Forming Fungi Provides Insights into the Origins of Lignocellulose Decay Capabilities.</title>
        <authorList>
            <person name="Nagy L.G."/>
            <person name="Riley R."/>
            <person name="Tritt A."/>
            <person name="Adam C."/>
            <person name="Daum C."/>
            <person name="Floudas D."/>
            <person name="Sun H."/>
            <person name="Yadav J.S."/>
            <person name="Pangilinan J."/>
            <person name="Larsson K.H."/>
            <person name="Matsuura K."/>
            <person name="Barry K."/>
            <person name="Labutti K."/>
            <person name="Kuo R."/>
            <person name="Ohm R.A."/>
            <person name="Bhattacharya S.S."/>
            <person name="Shirouzu T."/>
            <person name="Yoshinaga Y."/>
            <person name="Martin F.M."/>
            <person name="Grigoriev I.V."/>
            <person name="Hibbett D.S."/>
        </authorList>
    </citation>
    <scope>NUCLEOTIDE SEQUENCE [LARGE SCALE GENOMIC DNA]</scope>
    <source>
        <strain evidence="1 2">HHB12733</strain>
    </source>
</reference>
<sequence>MPKSAASYPAQADITAKHHHIWDIPELVQWIMAHMDHGTLYSAILTCRAWFEPAASVLWEKVSDRQLVFGAQTRWNEGVFTHGSSAYDVSIMRYTRFVRWFCIQRDIDNAPREALKRLFCYRRHKSVFPNLRIASLEMPQVFRRDYSTRAALDQRDIFFACLSPSVTKVILSLTPNAVAQHDYLRSLIGGILSAVPLLQAIQIRLQRALTHHSGTLFMESMAPLSQQALGPYFEKGSFDSLRSFSADLWTLDSCMRQSLAGLPNLEVLRIKTLRDRLRTGCCPDCEHYMALIERSLTSAPTLTSAPPNLHGSRRTFPALQVLELGGTSAPLMQVIALTSSVVELSIEVHSISVVELISLIGAHCPELQVLSLSQTRWTGDLTDRAFTGRKLETFRGCHKIRSLALRLDCCFDDDSLVWICDIWPGIASLTLDDRGRSRITTNGLRTLLTRCHNINEFSLRVAFPQRIVQWSMRTLDPVLTKDRAGGGSLHLGTTVPLPGTRDKPATQRHITFRPLVSLVLSNPDVVAPLLYSICPNLHIRADNGLDWEKIAQTLEDWRN</sequence>
<proteinExistence type="predicted"/>
<protein>
    <recommendedName>
        <fullName evidence="3">F-box domain-containing protein</fullName>
    </recommendedName>
</protein>
<dbReference type="InterPro" id="IPR032675">
    <property type="entry name" value="LRR_dom_sf"/>
</dbReference>
<evidence type="ECO:0008006" key="3">
    <source>
        <dbReference type="Google" id="ProtNLM"/>
    </source>
</evidence>
<dbReference type="Proteomes" id="UP000076842">
    <property type="component" value="Unassembled WGS sequence"/>
</dbReference>
<dbReference type="AlphaFoldDB" id="A0A165DWK6"/>
<dbReference type="OrthoDB" id="2447803at2759"/>
<accession>A0A165DWK6</accession>
<name>A0A165DWK6_9BASI</name>
<dbReference type="Gene3D" id="3.80.10.10">
    <property type="entry name" value="Ribonuclease Inhibitor"/>
    <property type="match status" value="1"/>
</dbReference>
<dbReference type="SUPFAM" id="SSF52047">
    <property type="entry name" value="RNI-like"/>
    <property type="match status" value="1"/>
</dbReference>
<gene>
    <name evidence="1" type="ORF">CALCODRAFT_40559</name>
</gene>
<evidence type="ECO:0000313" key="2">
    <source>
        <dbReference type="Proteomes" id="UP000076842"/>
    </source>
</evidence>
<evidence type="ECO:0000313" key="1">
    <source>
        <dbReference type="EMBL" id="KZT53688.1"/>
    </source>
</evidence>